<dbReference type="Proteomes" id="UP001446871">
    <property type="component" value="Unassembled WGS sequence"/>
</dbReference>
<sequence length="157" mass="16208">MCIIVAARTLYDANGSCAPPTVPAVDDGGATYRACFCAYPALRPWRGGDGVPDGLALPCVVACRDDPAGLASLRDWYARFCAETVSDAPAVTQTLLENFVGTGSLVPTTSDVGSVVDSVSDIAANTENMVSPNDTAGWTAVSMGALIVHTMDYVQSG</sequence>
<dbReference type="EMBL" id="JAQQWM010000009">
    <property type="protein sequence ID" value="KAK8046345.1"/>
    <property type="molecule type" value="Genomic_DNA"/>
</dbReference>
<organism evidence="1 2">
    <name type="scientific">Apiospora saccharicola</name>
    <dbReference type="NCBI Taxonomy" id="335842"/>
    <lineage>
        <taxon>Eukaryota</taxon>
        <taxon>Fungi</taxon>
        <taxon>Dikarya</taxon>
        <taxon>Ascomycota</taxon>
        <taxon>Pezizomycotina</taxon>
        <taxon>Sordariomycetes</taxon>
        <taxon>Xylariomycetidae</taxon>
        <taxon>Amphisphaeriales</taxon>
        <taxon>Apiosporaceae</taxon>
        <taxon>Apiospora</taxon>
    </lineage>
</organism>
<reference evidence="1 2" key="1">
    <citation type="submission" date="2023-01" db="EMBL/GenBank/DDBJ databases">
        <title>Analysis of 21 Apiospora genomes using comparative genomics revels a genus with tremendous synthesis potential of carbohydrate active enzymes and secondary metabolites.</title>
        <authorList>
            <person name="Sorensen T."/>
        </authorList>
    </citation>
    <scope>NUCLEOTIDE SEQUENCE [LARGE SCALE GENOMIC DNA]</scope>
    <source>
        <strain evidence="1 2">CBS 83171</strain>
    </source>
</reference>
<evidence type="ECO:0000313" key="2">
    <source>
        <dbReference type="Proteomes" id="UP001446871"/>
    </source>
</evidence>
<protein>
    <submittedName>
        <fullName evidence="1">Uncharacterized protein</fullName>
    </submittedName>
</protein>
<accession>A0ABR1TI81</accession>
<comment type="caution">
    <text evidence="1">The sequence shown here is derived from an EMBL/GenBank/DDBJ whole genome shotgun (WGS) entry which is preliminary data.</text>
</comment>
<name>A0ABR1TI81_9PEZI</name>
<gene>
    <name evidence="1" type="ORF">PG996_014409</name>
</gene>
<keyword evidence="2" id="KW-1185">Reference proteome</keyword>
<evidence type="ECO:0000313" key="1">
    <source>
        <dbReference type="EMBL" id="KAK8046345.1"/>
    </source>
</evidence>
<proteinExistence type="predicted"/>